<accession>A0A7G6Y9Q0</accession>
<keyword evidence="6" id="KW-0997">Cell inner membrane</keyword>
<dbReference type="GO" id="GO:0005886">
    <property type="term" value="C:plasma membrane"/>
    <property type="evidence" value="ECO:0007669"/>
    <property type="project" value="UniProtKB-SubCell"/>
</dbReference>
<dbReference type="Pfam" id="PF13379">
    <property type="entry name" value="NMT1_2"/>
    <property type="match status" value="1"/>
</dbReference>
<organism evidence="10 11">
    <name type="scientific">Leifsonia shinshuensis</name>
    <dbReference type="NCBI Taxonomy" id="150026"/>
    <lineage>
        <taxon>Bacteria</taxon>
        <taxon>Bacillati</taxon>
        <taxon>Actinomycetota</taxon>
        <taxon>Actinomycetes</taxon>
        <taxon>Micrococcales</taxon>
        <taxon>Microbacteriaceae</taxon>
        <taxon>Leifsonia</taxon>
    </lineage>
</organism>
<dbReference type="Proteomes" id="UP000515511">
    <property type="component" value="Chromosome"/>
</dbReference>
<dbReference type="GO" id="GO:0042626">
    <property type="term" value="F:ATPase-coupled transmembrane transporter activity"/>
    <property type="evidence" value="ECO:0007669"/>
    <property type="project" value="InterPro"/>
</dbReference>
<keyword evidence="4" id="KW-0813">Transport</keyword>
<evidence type="ECO:0000256" key="7">
    <source>
        <dbReference type="ARBA" id="ARBA00022729"/>
    </source>
</evidence>
<dbReference type="PANTHER" id="PTHR30024">
    <property type="entry name" value="ALIPHATIC SULFONATES-BINDING PROTEIN-RELATED"/>
    <property type="match status" value="1"/>
</dbReference>
<gene>
    <name evidence="10" type="ORF">F1C12_08750</name>
</gene>
<keyword evidence="7 9" id="KW-0732">Signal</keyword>
<dbReference type="InterPro" id="IPR010067">
    <property type="entry name" value="ABC_SsuA_sub-bd"/>
</dbReference>
<comment type="subcellular location">
    <subcellularLocation>
        <location evidence="2">Cell inner membrane</location>
    </subcellularLocation>
    <subcellularLocation>
        <location evidence="1">Periplasm</location>
    </subcellularLocation>
</comment>
<evidence type="ECO:0000256" key="8">
    <source>
        <dbReference type="ARBA" id="ARBA00023136"/>
    </source>
</evidence>
<dbReference type="EMBL" id="CP043641">
    <property type="protein sequence ID" value="QNE35215.1"/>
    <property type="molecule type" value="Genomic_DNA"/>
</dbReference>
<evidence type="ECO:0000256" key="1">
    <source>
        <dbReference type="ARBA" id="ARBA00004418"/>
    </source>
</evidence>
<name>A0A7G6Y9Q0_9MICO</name>
<dbReference type="PANTHER" id="PTHR30024:SF47">
    <property type="entry name" value="TAURINE-BINDING PERIPLASMIC PROTEIN"/>
    <property type="match status" value="1"/>
</dbReference>
<evidence type="ECO:0000256" key="3">
    <source>
        <dbReference type="ARBA" id="ARBA00010742"/>
    </source>
</evidence>
<evidence type="ECO:0000256" key="5">
    <source>
        <dbReference type="ARBA" id="ARBA00022475"/>
    </source>
</evidence>
<evidence type="ECO:0000256" key="2">
    <source>
        <dbReference type="ARBA" id="ARBA00004533"/>
    </source>
</evidence>
<protein>
    <submittedName>
        <fullName evidence="10">ABC transporter substrate-binding protein</fullName>
    </submittedName>
</protein>
<keyword evidence="8" id="KW-0472">Membrane</keyword>
<comment type="similarity">
    <text evidence="3">Belongs to the bacterial solute-binding protein SsuA/TauA family.</text>
</comment>
<evidence type="ECO:0000313" key="10">
    <source>
        <dbReference type="EMBL" id="QNE35215.1"/>
    </source>
</evidence>
<evidence type="ECO:0000313" key="11">
    <source>
        <dbReference type="Proteomes" id="UP000515511"/>
    </source>
</evidence>
<evidence type="ECO:0000256" key="4">
    <source>
        <dbReference type="ARBA" id="ARBA00022448"/>
    </source>
</evidence>
<dbReference type="KEGG" id="lse:F1C12_08750"/>
<dbReference type="RefSeq" id="WP_185278377.1">
    <property type="nucleotide sequence ID" value="NZ_CP043641.1"/>
</dbReference>
<evidence type="ECO:0000256" key="6">
    <source>
        <dbReference type="ARBA" id="ARBA00022519"/>
    </source>
</evidence>
<feature type="chain" id="PRO_5028800496" evidence="9">
    <location>
        <begin position="28"/>
        <end position="349"/>
    </location>
</feature>
<dbReference type="CDD" id="cd13553">
    <property type="entry name" value="PBP2_NrtA_CpmA_like"/>
    <property type="match status" value="1"/>
</dbReference>
<reference evidence="11" key="1">
    <citation type="submission" date="2019-09" db="EMBL/GenBank/DDBJ databases">
        <title>Antimicrobial potential of Antarctic Bacteria.</title>
        <authorList>
            <person name="Benaud N."/>
            <person name="Edwards R.J."/>
            <person name="Ferrari B.C."/>
        </authorList>
    </citation>
    <scope>NUCLEOTIDE SEQUENCE [LARGE SCALE GENOMIC DNA]</scope>
    <source>
        <strain evidence="11">INR9</strain>
    </source>
</reference>
<evidence type="ECO:0000256" key="9">
    <source>
        <dbReference type="SAM" id="SignalP"/>
    </source>
</evidence>
<dbReference type="GO" id="GO:0042597">
    <property type="term" value="C:periplasmic space"/>
    <property type="evidence" value="ECO:0007669"/>
    <property type="project" value="UniProtKB-SubCell"/>
</dbReference>
<feature type="signal peptide" evidence="9">
    <location>
        <begin position="1"/>
        <end position="27"/>
    </location>
</feature>
<dbReference type="AlphaFoldDB" id="A0A7G6Y9Q0"/>
<dbReference type="InterPro" id="IPR044527">
    <property type="entry name" value="NrtA/CpmA_ABC-bd_dom"/>
</dbReference>
<dbReference type="NCBIfam" id="TIGR01728">
    <property type="entry name" value="SsuA_fam"/>
    <property type="match status" value="1"/>
</dbReference>
<dbReference type="SUPFAM" id="SSF53850">
    <property type="entry name" value="Periplasmic binding protein-like II"/>
    <property type="match status" value="1"/>
</dbReference>
<keyword evidence="5" id="KW-1003">Cell membrane</keyword>
<dbReference type="Gene3D" id="3.40.190.10">
    <property type="entry name" value="Periplasmic binding protein-like II"/>
    <property type="match status" value="2"/>
</dbReference>
<sequence>MRTSLRTAAVLALAAATAALTGCAASAASADAAPATTIRVGYFDNVTHAPALVGIHDGLLQDALGKTKLQTTQFNAGPAEIEALSAGAIDAAYIGPSPAINSYLKSAGQSLRIVSGVATGGAALVVKSTITSPGQLRGKTIATPQLGNTQDVALRYWLTKQGLRTSLTGGGDVTVSPTDNAQALTLFQAGKIDGAWVPEPWVSRFVLDGNASVLVDETSLWPGGTFPTTVLAVSTAFLKAHPQTVKALVKGNADAVAALKDPATVGNDINAQLKTDTGKELPTGVLVRALDHVAFDTDPDAGAFPTLVAHANAVGLATKGSLKGLFDLTALNTVRSAAGQPAASAGGLG</sequence>
<dbReference type="PROSITE" id="PS51257">
    <property type="entry name" value="PROKAR_LIPOPROTEIN"/>
    <property type="match status" value="1"/>
</dbReference>
<proteinExistence type="inferred from homology"/>